<dbReference type="WBParaSite" id="ACAC_0000695801-mRNA-1">
    <property type="protein sequence ID" value="ACAC_0000695801-mRNA-1"/>
    <property type="gene ID" value="ACAC_0000695801"/>
</dbReference>
<keyword evidence="1" id="KW-0812">Transmembrane</keyword>
<keyword evidence="1" id="KW-1133">Transmembrane helix</keyword>
<evidence type="ECO:0000313" key="2">
    <source>
        <dbReference type="Proteomes" id="UP000035642"/>
    </source>
</evidence>
<keyword evidence="2" id="KW-1185">Reference proteome</keyword>
<accession>A0A158P8D8</accession>
<protein>
    <submittedName>
        <fullName evidence="3">Transmembrane protein</fullName>
    </submittedName>
</protein>
<reference evidence="3" key="2">
    <citation type="submission" date="2016-04" db="UniProtKB">
        <authorList>
            <consortium name="WormBaseParasite"/>
        </authorList>
    </citation>
    <scope>IDENTIFICATION</scope>
</reference>
<dbReference type="AlphaFoldDB" id="A0A158P8D8"/>
<proteinExistence type="predicted"/>
<name>A0A158P8D8_ANGCA</name>
<organism evidence="2 3">
    <name type="scientific">Angiostrongylus cantonensis</name>
    <name type="common">Rat lungworm</name>
    <dbReference type="NCBI Taxonomy" id="6313"/>
    <lineage>
        <taxon>Eukaryota</taxon>
        <taxon>Metazoa</taxon>
        <taxon>Ecdysozoa</taxon>
        <taxon>Nematoda</taxon>
        <taxon>Chromadorea</taxon>
        <taxon>Rhabditida</taxon>
        <taxon>Rhabditina</taxon>
        <taxon>Rhabditomorpha</taxon>
        <taxon>Strongyloidea</taxon>
        <taxon>Metastrongylidae</taxon>
        <taxon>Angiostrongylus</taxon>
    </lineage>
</organism>
<evidence type="ECO:0000256" key="1">
    <source>
        <dbReference type="SAM" id="Phobius"/>
    </source>
</evidence>
<feature type="transmembrane region" description="Helical" evidence="1">
    <location>
        <begin position="96"/>
        <end position="115"/>
    </location>
</feature>
<sequence>MQSEENGSRRETMMATSKRCQIAPLALEVDVSAEWPLFVRWIMIVSVTAIHVSECFEVQKPLKSPKSMILTSFLMLMTPAEAWLTGWPDGKRNTMMLYMFFELSMFPILVMILGFGSQIEKIGSSNDGEFFEDLKDDEEKLSHPITSTAGAV</sequence>
<dbReference type="Proteomes" id="UP000035642">
    <property type="component" value="Unassembled WGS sequence"/>
</dbReference>
<keyword evidence="1" id="KW-0472">Membrane</keyword>
<evidence type="ECO:0000313" key="3">
    <source>
        <dbReference type="WBParaSite" id="ACAC_0000695801-mRNA-1"/>
    </source>
</evidence>
<dbReference type="STRING" id="6313.A0A158P8D8"/>
<reference evidence="2" key="1">
    <citation type="submission" date="2012-09" db="EMBL/GenBank/DDBJ databases">
        <authorList>
            <person name="Martin A.A."/>
        </authorList>
    </citation>
    <scope>NUCLEOTIDE SEQUENCE</scope>
</reference>